<dbReference type="Gene3D" id="2.130.10.10">
    <property type="entry name" value="YVTN repeat-like/Quinoprotein amine dehydrogenase"/>
    <property type="match status" value="1"/>
</dbReference>
<sequence length="519" mass="54660">MTQPFPPSGQTPQGPQGAFGPPPQGFFGPPPQAQPPGFGPPVAPPPGGGGSRPGRRRTAVLVSVIAALALIVGGGLWYAVSYDGGPGDKTAAKPGDGDRAKADYPKPQEKPPTNPEAYFRSSGVQPKLPKGENTWQVKGSWLTDKVFAKASVDKIVGLDATTGDKLWTLPKPGMSCAGSPDTGKGGIAVVVTGATVHDDRGFRAPCTEITAFDVDDGRKLWTKSVTVGSQKEKTAFNQVTISGDTVAVGGLYGGAAFDLRSGDVKWEPQQGDTCRDVGYGGGTRLVAVRSCGDYGSERFRVQLLEPATGKAKWSHKLPAGVHAPSVVSTEPVVLALDSGEISGSGATDVFSLDDKGERLTRIALPDDKYLHECGTASIVQDCRGIVVGNGRLYVPTEQRDGAKEYSSTNDIVVFSLATGKTTGERVAAGDHSPIFPIRMDGGNVLVYKSAPFTQVVSLDGRTLKKETVLLDARSRPSTLPPLRAELLFRHNKLYISSELLAKPATKGKETIMMYGFAAK</sequence>
<keyword evidence="2" id="KW-1133">Transmembrane helix</keyword>
<evidence type="ECO:0000313" key="4">
    <source>
        <dbReference type="EMBL" id="MFH8543797.1"/>
    </source>
</evidence>
<protein>
    <submittedName>
        <fullName evidence="4">PQQ-binding-like beta-propeller repeat protein</fullName>
    </submittedName>
</protein>
<dbReference type="EMBL" id="JBIRGQ010000001">
    <property type="protein sequence ID" value="MFH8543797.1"/>
    <property type="molecule type" value="Genomic_DNA"/>
</dbReference>
<keyword evidence="5" id="KW-1185">Reference proteome</keyword>
<feature type="compositionally biased region" description="Low complexity" evidence="1">
    <location>
        <begin position="10"/>
        <end position="19"/>
    </location>
</feature>
<dbReference type="InterPro" id="IPR015943">
    <property type="entry name" value="WD40/YVTN_repeat-like_dom_sf"/>
</dbReference>
<feature type="region of interest" description="Disordered" evidence="1">
    <location>
        <begin position="89"/>
        <end position="132"/>
    </location>
</feature>
<dbReference type="SUPFAM" id="SSF50998">
    <property type="entry name" value="Quinoprotein alcohol dehydrogenase-like"/>
    <property type="match status" value="1"/>
</dbReference>
<organism evidence="4 5">
    <name type="scientific">Streptomyces longisporoflavus</name>
    <dbReference type="NCBI Taxonomy" id="28044"/>
    <lineage>
        <taxon>Bacteria</taxon>
        <taxon>Bacillati</taxon>
        <taxon>Actinomycetota</taxon>
        <taxon>Actinomycetes</taxon>
        <taxon>Kitasatosporales</taxon>
        <taxon>Streptomycetaceae</taxon>
        <taxon>Streptomyces</taxon>
    </lineage>
</organism>
<comment type="caution">
    <text evidence="4">The sequence shown here is derived from an EMBL/GenBank/DDBJ whole genome shotgun (WGS) entry which is preliminary data.</text>
</comment>
<proteinExistence type="predicted"/>
<evidence type="ECO:0000313" key="5">
    <source>
        <dbReference type="Proteomes" id="UP001610818"/>
    </source>
</evidence>
<dbReference type="RefSeq" id="WP_397707030.1">
    <property type="nucleotide sequence ID" value="NZ_JBIRGN010000001.1"/>
</dbReference>
<feature type="compositionally biased region" description="Basic and acidic residues" evidence="1">
    <location>
        <begin position="95"/>
        <end position="109"/>
    </location>
</feature>
<evidence type="ECO:0000259" key="3">
    <source>
        <dbReference type="Pfam" id="PF13360"/>
    </source>
</evidence>
<dbReference type="PANTHER" id="PTHR34512:SF30">
    <property type="entry name" value="OUTER MEMBRANE PROTEIN ASSEMBLY FACTOR BAMB"/>
    <property type="match status" value="1"/>
</dbReference>
<dbReference type="InterPro" id="IPR011047">
    <property type="entry name" value="Quinoprotein_ADH-like_sf"/>
</dbReference>
<accession>A0ABW7QG77</accession>
<feature type="transmembrane region" description="Helical" evidence="2">
    <location>
        <begin position="59"/>
        <end position="80"/>
    </location>
</feature>
<keyword evidence="2" id="KW-0472">Membrane</keyword>
<keyword evidence="2" id="KW-0812">Transmembrane</keyword>
<evidence type="ECO:0000256" key="2">
    <source>
        <dbReference type="SAM" id="Phobius"/>
    </source>
</evidence>
<dbReference type="Pfam" id="PF13360">
    <property type="entry name" value="PQQ_2"/>
    <property type="match status" value="1"/>
</dbReference>
<reference evidence="4 5" key="1">
    <citation type="submission" date="2024-10" db="EMBL/GenBank/DDBJ databases">
        <title>The Natural Products Discovery Center: Release of the First 8490 Sequenced Strains for Exploring Actinobacteria Biosynthetic Diversity.</title>
        <authorList>
            <person name="Kalkreuter E."/>
            <person name="Kautsar S.A."/>
            <person name="Yang D."/>
            <person name="Bader C.D."/>
            <person name="Teijaro C.N."/>
            <person name="Fluegel L."/>
            <person name="Davis C.M."/>
            <person name="Simpson J.R."/>
            <person name="Lauterbach L."/>
            <person name="Steele A.D."/>
            <person name="Gui C."/>
            <person name="Meng S."/>
            <person name="Li G."/>
            <person name="Viehrig K."/>
            <person name="Ye F."/>
            <person name="Su P."/>
            <person name="Kiefer A.F."/>
            <person name="Nichols A."/>
            <person name="Cepeda A.J."/>
            <person name="Yan W."/>
            <person name="Fan B."/>
            <person name="Jiang Y."/>
            <person name="Adhikari A."/>
            <person name="Zheng C.-J."/>
            <person name="Schuster L."/>
            <person name="Cowan T.M."/>
            <person name="Smanski M.J."/>
            <person name="Chevrette M.G."/>
            <person name="De Carvalho L.P.S."/>
            <person name="Shen B."/>
        </authorList>
    </citation>
    <scope>NUCLEOTIDE SEQUENCE [LARGE SCALE GENOMIC DNA]</scope>
    <source>
        <strain evidence="4 5">NPDC017990</strain>
    </source>
</reference>
<dbReference type="PANTHER" id="PTHR34512">
    <property type="entry name" value="CELL SURFACE PROTEIN"/>
    <property type="match status" value="1"/>
</dbReference>
<dbReference type="InterPro" id="IPR002372">
    <property type="entry name" value="PQQ_rpt_dom"/>
</dbReference>
<feature type="domain" description="Pyrrolo-quinoline quinone repeat" evidence="3">
    <location>
        <begin position="143"/>
        <end position="269"/>
    </location>
</feature>
<name>A0ABW7QG77_9ACTN</name>
<dbReference type="Gene3D" id="2.140.10.10">
    <property type="entry name" value="Quinoprotein alcohol dehydrogenase-like superfamily"/>
    <property type="match status" value="1"/>
</dbReference>
<feature type="compositionally biased region" description="Pro residues" evidence="1">
    <location>
        <begin position="20"/>
        <end position="47"/>
    </location>
</feature>
<evidence type="ECO:0000256" key="1">
    <source>
        <dbReference type="SAM" id="MobiDB-lite"/>
    </source>
</evidence>
<feature type="region of interest" description="Disordered" evidence="1">
    <location>
        <begin position="1"/>
        <end position="55"/>
    </location>
</feature>
<gene>
    <name evidence="4" type="ORF">ACH4F9_02150</name>
</gene>
<dbReference type="Proteomes" id="UP001610818">
    <property type="component" value="Unassembled WGS sequence"/>
</dbReference>